<dbReference type="InterPro" id="IPR000917">
    <property type="entry name" value="Sulfatase_N"/>
</dbReference>
<dbReference type="PANTHER" id="PTHR42693:SF53">
    <property type="entry name" value="ENDO-4-O-SULFATASE"/>
    <property type="match status" value="1"/>
</dbReference>
<keyword evidence="3" id="KW-0378">Hydrolase</keyword>
<dbReference type="OrthoDB" id="1390125at2"/>
<dbReference type="AlphaFoldDB" id="A0A3D9HKW1"/>
<dbReference type="GO" id="GO:0004065">
    <property type="term" value="F:arylsulfatase activity"/>
    <property type="evidence" value="ECO:0007669"/>
    <property type="project" value="TreeGrafter"/>
</dbReference>
<dbReference type="Proteomes" id="UP000256629">
    <property type="component" value="Unassembled WGS sequence"/>
</dbReference>
<keyword evidence="4" id="KW-0106">Calcium</keyword>
<name>A0A3D9HKW1_9FLAO</name>
<evidence type="ECO:0000313" key="8">
    <source>
        <dbReference type="Proteomes" id="UP000256629"/>
    </source>
</evidence>
<evidence type="ECO:0000256" key="5">
    <source>
        <dbReference type="SAM" id="MobiDB-lite"/>
    </source>
</evidence>
<dbReference type="EMBL" id="QRDX01000001">
    <property type="protein sequence ID" value="RED50118.1"/>
    <property type="molecule type" value="Genomic_DNA"/>
</dbReference>
<dbReference type="SUPFAM" id="SSF53649">
    <property type="entry name" value="Alkaline phosphatase-like"/>
    <property type="match status" value="1"/>
</dbReference>
<organism evidence="7 8">
    <name type="scientific">Seonamhaeicola aphaedonensis</name>
    <dbReference type="NCBI Taxonomy" id="1461338"/>
    <lineage>
        <taxon>Bacteria</taxon>
        <taxon>Pseudomonadati</taxon>
        <taxon>Bacteroidota</taxon>
        <taxon>Flavobacteriia</taxon>
        <taxon>Flavobacteriales</taxon>
        <taxon>Flavobacteriaceae</taxon>
    </lineage>
</organism>
<protein>
    <submittedName>
        <fullName evidence="7">Arylsulfatase</fullName>
    </submittedName>
</protein>
<dbReference type="CDD" id="cd16025">
    <property type="entry name" value="PAS_like"/>
    <property type="match status" value="1"/>
</dbReference>
<dbReference type="Pfam" id="PF00884">
    <property type="entry name" value="Sulfatase"/>
    <property type="match status" value="1"/>
</dbReference>
<dbReference type="InterPro" id="IPR050738">
    <property type="entry name" value="Sulfatase"/>
</dbReference>
<dbReference type="InterPro" id="IPR017850">
    <property type="entry name" value="Alkaline_phosphatase_core_sf"/>
</dbReference>
<reference evidence="7 8" key="1">
    <citation type="submission" date="2018-07" db="EMBL/GenBank/DDBJ databases">
        <title>Genomic Encyclopedia of Type Strains, Phase III (KMG-III): the genomes of soil and plant-associated and newly described type strains.</title>
        <authorList>
            <person name="Whitman W."/>
        </authorList>
    </citation>
    <scope>NUCLEOTIDE SEQUENCE [LARGE SCALE GENOMIC DNA]</scope>
    <source>
        <strain evidence="7 8">CECT 8487</strain>
    </source>
</reference>
<dbReference type="Gene3D" id="3.30.1120.10">
    <property type="match status" value="1"/>
</dbReference>
<evidence type="ECO:0000259" key="6">
    <source>
        <dbReference type="Pfam" id="PF00884"/>
    </source>
</evidence>
<dbReference type="Gene3D" id="3.40.720.10">
    <property type="entry name" value="Alkaline Phosphatase, subunit A"/>
    <property type="match status" value="1"/>
</dbReference>
<feature type="compositionally biased region" description="Basic and acidic residues" evidence="5">
    <location>
        <begin position="512"/>
        <end position="523"/>
    </location>
</feature>
<keyword evidence="2" id="KW-0479">Metal-binding</keyword>
<dbReference type="PROSITE" id="PS00149">
    <property type="entry name" value="SULFATASE_2"/>
    <property type="match status" value="1"/>
</dbReference>
<evidence type="ECO:0000256" key="4">
    <source>
        <dbReference type="ARBA" id="ARBA00022837"/>
    </source>
</evidence>
<sequence>MKKNCPFYTHYSKNTSFNIRYFLLFIAICFTVSCKTEITKETESPNIIVIMADDLGYSDLGCYGGEISTPSLDNMASEGIRLPNVFNAGMCVASRSAMLTGKWWPRAGFGAQNGPNIAQELKKEGYRTGLIGKWHLDGTPNEKGFDYFFGFLGGYSSYFKGGKDYRINEEKYEDFGNAFYSTDAFSESAVQFVKSHNEQNKEPFFLYLSYQSPHNPLQAPKEDIMKYRGSYLKGWQSIRERRIEKQKSLGLIPDDVTLPEYPQNLPEWSTLTEAQKDLEDLRMSVYAAMVERMDKGIGLLMDALKVTNQDKNTLILFLSDNGTDSFSVLDEVLLKKNLLPGDIGSNYQMGTGWAYASVSPFRLYKISQHSGGVKTAAIVRWPESIENPNSINTEAINLVDFMPTFLEAAKSVSVSENNTFSGQSFLPMLKGESWKRETPMYFQFMDNRAMRTSEWSLIEVDGSGWELYNTIKDPLETNDVSNIYKDKVVEMEKKWLNWWTAESGASDYQPKSTEESPHYKPQGDRGTGVMYSPSAMPEKLSKKYSIKGWQEIKKGEKKISP</sequence>
<evidence type="ECO:0000256" key="3">
    <source>
        <dbReference type="ARBA" id="ARBA00022801"/>
    </source>
</evidence>
<feature type="region of interest" description="Disordered" evidence="5">
    <location>
        <begin position="505"/>
        <end position="536"/>
    </location>
</feature>
<gene>
    <name evidence="7" type="ORF">DFQ02_101141</name>
</gene>
<dbReference type="PANTHER" id="PTHR42693">
    <property type="entry name" value="ARYLSULFATASE FAMILY MEMBER"/>
    <property type="match status" value="1"/>
</dbReference>
<dbReference type="GO" id="GO:0046872">
    <property type="term" value="F:metal ion binding"/>
    <property type="evidence" value="ECO:0007669"/>
    <property type="project" value="UniProtKB-KW"/>
</dbReference>
<proteinExistence type="inferred from homology"/>
<feature type="domain" description="Sulfatase N-terminal" evidence="6">
    <location>
        <begin position="45"/>
        <end position="409"/>
    </location>
</feature>
<keyword evidence="8" id="KW-1185">Reference proteome</keyword>
<dbReference type="RefSeq" id="WP_116039073.1">
    <property type="nucleotide sequence ID" value="NZ_QRDX01000001.1"/>
</dbReference>
<comment type="similarity">
    <text evidence="1">Belongs to the sulfatase family.</text>
</comment>
<accession>A0A3D9HKW1</accession>
<dbReference type="InterPro" id="IPR024607">
    <property type="entry name" value="Sulfatase_CS"/>
</dbReference>
<evidence type="ECO:0000313" key="7">
    <source>
        <dbReference type="EMBL" id="RED50118.1"/>
    </source>
</evidence>
<comment type="caution">
    <text evidence="7">The sequence shown here is derived from an EMBL/GenBank/DDBJ whole genome shotgun (WGS) entry which is preliminary data.</text>
</comment>
<evidence type="ECO:0000256" key="2">
    <source>
        <dbReference type="ARBA" id="ARBA00022723"/>
    </source>
</evidence>
<dbReference type="PROSITE" id="PS51257">
    <property type="entry name" value="PROKAR_LIPOPROTEIN"/>
    <property type="match status" value="1"/>
</dbReference>
<evidence type="ECO:0000256" key="1">
    <source>
        <dbReference type="ARBA" id="ARBA00008779"/>
    </source>
</evidence>